<evidence type="ECO:0000313" key="4">
    <source>
        <dbReference type="EMBL" id="OEF97695.1"/>
    </source>
</evidence>
<dbReference type="Pfam" id="PF00465">
    <property type="entry name" value="Fe-ADH"/>
    <property type="match status" value="1"/>
</dbReference>
<dbReference type="GO" id="GO:0046872">
    <property type="term" value="F:metal ion binding"/>
    <property type="evidence" value="ECO:0007669"/>
    <property type="project" value="InterPro"/>
</dbReference>
<dbReference type="SUPFAM" id="SSF56796">
    <property type="entry name" value="Dehydroquinate synthase-like"/>
    <property type="match status" value="1"/>
</dbReference>
<dbReference type="STRING" id="337097.BHF71_11120"/>
<evidence type="ECO:0000259" key="3">
    <source>
        <dbReference type="Pfam" id="PF00465"/>
    </source>
</evidence>
<dbReference type="OrthoDB" id="9815791at2"/>
<protein>
    <recommendedName>
        <fullName evidence="3">Alcohol dehydrogenase iron-type/glycerol dehydrogenase GldA domain-containing protein</fullName>
    </recommendedName>
</protein>
<evidence type="ECO:0000313" key="5">
    <source>
        <dbReference type="Proteomes" id="UP000243739"/>
    </source>
</evidence>
<dbReference type="RefSeq" id="WP_069657431.1">
    <property type="nucleotide sequence ID" value="NZ_MIJF01000061.1"/>
</dbReference>
<dbReference type="Proteomes" id="UP000243739">
    <property type="component" value="Unassembled WGS sequence"/>
</dbReference>
<dbReference type="PANTHER" id="PTHR11496">
    <property type="entry name" value="ALCOHOL DEHYDROGENASE"/>
    <property type="match status" value="1"/>
</dbReference>
<feature type="domain" description="Alcohol dehydrogenase iron-type/glycerol dehydrogenase GldA" evidence="3">
    <location>
        <begin position="11"/>
        <end position="96"/>
    </location>
</feature>
<evidence type="ECO:0000256" key="2">
    <source>
        <dbReference type="ARBA" id="ARBA00023002"/>
    </source>
</evidence>
<dbReference type="Gene3D" id="3.40.50.1970">
    <property type="match status" value="1"/>
</dbReference>
<comment type="caution">
    <text evidence="4">The sequence shown here is derived from an EMBL/GenBank/DDBJ whole genome shotgun (WGS) entry which is preliminary data.</text>
</comment>
<keyword evidence="5" id="KW-1185">Reference proteome</keyword>
<evidence type="ECO:0000256" key="1">
    <source>
        <dbReference type="ARBA" id="ARBA00007358"/>
    </source>
</evidence>
<dbReference type="EMBL" id="MIJF01000061">
    <property type="protein sequence ID" value="OEF97695.1"/>
    <property type="molecule type" value="Genomic_DNA"/>
</dbReference>
<keyword evidence="2" id="KW-0560">Oxidoreductase</keyword>
<dbReference type="InterPro" id="IPR001670">
    <property type="entry name" value="ADH_Fe/GldA"/>
</dbReference>
<comment type="similarity">
    <text evidence="1">Belongs to the iron-containing alcohol dehydrogenase family.</text>
</comment>
<sequence>MSYNFYMPSLSLMGADSLISAGDEIVSLGYKKALIVTDKVLVENGLVKKLTDMLDSKDIKYVIFDGTQPNPTVKNVEDGLAMLREHGCDFVISFGSVKSSMKN</sequence>
<reference evidence="4 5" key="1">
    <citation type="submission" date="2016-09" db="EMBL/GenBank/DDBJ databases">
        <title>Draft genome sequence for the type strain of Vulcanibacillus modesticaldus BR, a strictly anaerobic, moderately thermophilic, and nitrate-reducing bacterium from deep sea-hydrothermal vents of the Mid-Atlantic Ridge.</title>
        <authorList>
            <person name="Abin C.A."/>
            <person name="Hollibaugh J.T."/>
        </authorList>
    </citation>
    <scope>NUCLEOTIDE SEQUENCE [LARGE SCALE GENOMIC DNA]</scope>
    <source>
        <strain evidence="4 5">BR</strain>
    </source>
</reference>
<dbReference type="InterPro" id="IPR039697">
    <property type="entry name" value="Alcohol_dehydrogenase_Fe"/>
</dbReference>
<dbReference type="GO" id="GO:0004022">
    <property type="term" value="F:alcohol dehydrogenase (NAD+) activity"/>
    <property type="evidence" value="ECO:0007669"/>
    <property type="project" value="TreeGrafter"/>
</dbReference>
<name>A0A1D2YSM7_9BACI</name>
<gene>
    <name evidence="4" type="ORF">BHF71_11120</name>
</gene>
<dbReference type="AlphaFoldDB" id="A0A1D2YSM7"/>
<dbReference type="PANTHER" id="PTHR11496:SF102">
    <property type="entry name" value="ALCOHOL DEHYDROGENASE 4"/>
    <property type="match status" value="1"/>
</dbReference>
<organism evidence="4 5">
    <name type="scientific">Vulcanibacillus modesticaldus</name>
    <dbReference type="NCBI Taxonomy" id="337097"/>
    <lineage>
        <taxon>Bacteria</taxon>
        <taxon>Bacillati</taxon>
        <taxon>Bacillota</taxon>
        <taxon>Bacilli</taxon>
        <taxon>Bacillales</taxon>
        <taxon>Bacillaceae</taxon>
        <taxon>Vulcanibacillus</taxon>
    </lineage>
</organism>
<accession>A0A1D2YSM7</accession>
<proteinExistence type="inferred from homology"/>